<dbReference type="AlphaFoldDB" id="A0AA47N6K0"/>
<evidence type="ECO:0000313" key="1">
    <source>
        <dbReference type="EMBL" id="KAK0152531.1"/>
    </source>
</evidence>
<dbReference type="Proteomes" id="UP001174136">
    <property type="component" value="Unassembled WGS sequence"/>
</dbReference>
<name>A0AA47N6K0_MERPO</name>
<proteinExistence type="predicted"/>
<accession>A0AA47N6K0</accession>
<gene>
    <name evidence="1" type="primary">lysmd1</name>
    <name evidence="1" type="ORF">N1851_005949</name>
</gene>
<sequence>MSADQRPLVHPAGGAAAAAGAGLLRGHRARSYGSLVRSGPAAPVPREVLQHRVQPWRDPARPGAETEQIMRANRLYTNDSIFLRKVLFIPALLSDPEAGSGPGSPEEDSGELATCVSAANKGRSVTIQGCAEDQGSDLSPMDFLQRMDSLIRQSKNAAVQGCHDGEKRFAAIEAACNIRVPERRCLTRSQSAISSQALNQQMSLVAVPLTVTKRTKTIRAREDEIFEL</sequence>
<evidence type="ECO:0000313" key="2">
    <source>
        <dbReference type="Proteomes" id="UP001174136"/>
    </source>
</evidence>
<organism evidence="1 2">
    <name type="scientific">Merluccius polli</name>
    <name type="common">Benguela hake</name>
    <name type="synonym">Merluccius cadenati</name>
    <dbReference type="NCBI Taxonomy" id="89951"/>
    <lineage>
        <taxon>Eukaryota</taxon>
        <taxon>Metazoa</taxon>
        <taxon>Chordata</taxon>
        <taxon>Craniata</taxon>
        <taxon>Vertebrata</taxon>
        <taxon>Euteleostomi</taxon>
        <taxon>Actinopterygii</taxon>
        <taxon>Neopterygii</taxon>
        <taxon>Teleostei</taxon>
        <taxon>Neoteleostei</taxon>
        <taxon>Acanthomorphata</taxon>
        <taxon>Zeiogadaria</taxon>
        <taxon>Gadariae</taxon>
        <taxon>Gadiformes</taxon>
        <taxon>Gadoidei</taxon>
        <taxon>Merlucciidae</taxon>
        <taxon>Merluccius</taxon>
    </lineage>
</organism>
<dbReference type="InterPro" id="IPR045030">
    <property type="entry name" value="LYSM1-4"/>
</dbReference>
<protein>
    <submittedName>
        <fullName evidence="1">LysM and putative peptidoglycan-binding domain-containing protein 1</fullName>
    </submittedName>
</protein>
<dbReference type="PANTHER" id="PTHR20932:SF2">
    <property type="entry name" value="AND PUTATIVE PEPTIDOGLYCAN-BINDING DOMAIN-CONTAINING PROTEIN 1-RELATED"/>
    <property type="match status" value="1"/>
</dbReference>
<keyword evidence="2" id="KW-1185">Reference proteome</keyword>
<reference evidence="1" key="1">
    <citation type="journal article" date="2023" name="Front. Mar. Sci.">
        <title>A new Merluccius polli reference genome to investigate the effects of global change in West African waters.</title>
        <authorList>
            <person name="Mateo J.L."/>
            <person name="Blanco-Fernandez C."/>
            <person name="Garcia-Vazquez E."/>
            <person name="Machado-Schiaffino G."/>
        </authorList>
    </citation>
    <scope>NUCLEOTIDE SEQUENCE</scope>
    <source>
        <strain evidence="1">C29</strain>
        <tissue evidence="1">Fin</tissue>
    </source>
</reference>
<dbReference type="PANTHER" id="PTHR20932">
    <property type="entry name" value="LYSM AND PUTATIVE PEPTIDOGLYCAN-BINDING DOMAIN-CONTAINING PROTEIN"/>
    <property type="match status" value="1"/>
</dbReference>
<comment type="caution">
    <text evidence="1">The sequence shown here is derived from an EMBL/GenBank/DDBJ whole genome shotgun (WGS) entry which is preliminary data.</text>
</comment>
<dbReference type="EMBL" id="JAOPHQ010000961">
    <property type="protein sequence ID" value="KAK0152531.1"/>
    <property type="molecule type" value="Genomic_DNA"/>
</dbReference>